<dbReference type="GO" id="GO:0005634">
    <property type="term" value="C:nucleus"/>
    <property type="evidence" value="ECO:0007669"/>
    <property type="project" value="UniProtKB-SubCell"/>
</dbReference>
<evidence type="ECO:0000256" key="7">
    <source>
        <dbReference type="ARBA" id="ARBA00062314"/>
    </source>
</evidence>
<keyword evidence="5" id="KW-0804">Transcription</keyword>
<feature type="region of interest" description="Disordered" evidence="8">
    <location>
        <begin position="122"/>
        <end position="145"/>
    </location>
</feature>
<dbReference type="Gene3D" id="1.10.10.60">
    <property type="entry name" value="Homeodomain-like"/>
    <property type="match status" value="2"/>
</dbReference>
<dbReference type="FunFam" id="1.10.10.60:FF:000001">
    <property type="entry name" value="MYB-related transcription factor"/>
    <property type="match status" value="1"/>
</dbReference>
<dbReference type="GO" id="GO:0051707">
    <property type="term" value="P:response to other organism"/>
    <property type="evidence" value="ECO:0007669"/>
    <property type="project" value="UniProtKB-ARBA"/>
</dbReference>
<evidence type="ECO:0000259" key="10">
    <source>
        <dbReference type="PROSITE" id="PS51294"/>
    </source>
</evidence>
<dbReference type="FunCoup" id="A0A7N2MPT0">
    <property type="interactions" value="13"/>
</dbReference>
<feature type="domain" description="Myb-like" evidence="9">
    <location>
        <begin position="62"/>
        <end position="112"/>
    </location>
</feature>
<feature type="compositionally biased region" description="Polar residues" evidence="8">
    <location>
        <begin position="193"/>
        <end position="202"/>
    </location>
</feature>
<dbReference type="SUPFAM" id="SSF46689">
    <property type="entry name" value="Homeodomain-like"/>
    <property type="match status" value="1"/>
</dbReference>
<name>A0A7N2MPT0_QUELO</name>
<dbReference type="PANTHER" id="PTHR47994:SF5">
    <property type="entry name" value="F14D16.11-RELATED"/>
    <property type="match status" value="1"/>
</dbReference>
<dbReference type="AlphaFoldDB" id="A0A7N2MPT0"/>
<reference evidence="11 12" key="1">
    <citation type="journal article" date="2016" name="G3 (Bethesda)">
        <title>First Draft Assembly and Annotation of the Genome of a California Endemic Oak Quercus lobata Nee (Fagaceae).</title>
        <authorList>
            <person name="Sork V.L."/>
            <person name="Fitz-Gibbon S.T."/>
            <person name="Puiu D."/>
            <person name="Crepeau M."/>
            <person name="Gugger P.F."/>
            <person name="Sherman R."/>
            <person name="Stevens K."/>
            <person name="Langley C.H."/>
            <person name="Pellegrini M."/>
            <person name="Salzberg S.L."/>
        </authorList>
    </citation>
    <scope>NUCLEOTIDE SEQUENCE [LARGE SCALE GENOMIC DNA]</scope>
    <source>
        <strain evidence="11 12">cv. SW786</strain>
    </source>
</reference>
<protein>
    <submittedName>
        <fullName evidence="11">Uncharacterized protein</fullName>
    </submittedName>
</protein>
<dbReference type="CDD" id="cd00167">
    <property type="entry name" value="SANT"/>
    <property type="match status" value="2"/>
</dbReference>
<dbReference type="GeneID" id="115962844"/>
<dbReference type="GO" id="GO:0080090">
    <property type="term" value="P:regulation of primary metabolic process"/>
    <property type="evidence" value="ECO:0007669"/>
    <property type="project" value="UniProtKB-ARBA"/>
</dbReference>
<evidence type="ECO:0000256" key="5">
    <source>
        <dbReference type="ARBA" id="ARBA00023163"/>
    </source>
</evidence>
<keyword evidence="3" id="KW-0805">Transcription regulation</keyword>
<dbReference type="OrthoDB" id="2143914at2759"/>
<dbReference type="KEGG" id="qlo:115962844"/>
<keyword evidence="6" id="KW-0539">Nucleus</keyword>
<keyword evidence="12" id="KW-1185">Reference proteome</keyword>
<feature type="domain" description="Myb-like" evidence="9">
    <location>
        <begin position="9"/>
        <end position="61"/>
    </location>
</feature>
<dbReference type="InParanoid" id="A0A7N2MPT0"/>
<dbReference type="InterPro" id="IPR009057">
    <property type="entry name" value="Homeodomain-like_sf"/>
</dbReference>
<keyword evidence="2" id="KW-0677">Repeat</keyword>
<evidence type="ECO:0000256" key="3">
    <source>
        <dbReference type="ARBA" id="ARBA00023015"/>
    </source>
</evidence>
<dbReference type="PROSITE" id="PS50090">
    <property type="entry name" value="MYB_LIKE"/>
    <property type="match status" value="2"/>
</dbReference>
<dbReference type="SMART" id="SM00717">
    <property type="entry name" value="SANT"/>
    <property type="match status" value="2"/>
</dbReference>
<dbReference type="PROSITE" id="PS51294">
    <property type="entry name" value="HTH_MYB"/>
    <property type="match status" value="2"/>
</dbReference>
<evidence type="ECO:0000256" key="1">
    <source>
        <dbReference type="ARBA" id="ARBA00004123"/>
    </source>
</evidence>
<dbReference type="InterPro" id="IPR017930">
    <property type="entry name" value="Myb_dom"/>
</dbReference>
<dbReference type="InterPro" id="IPR001005">
    <property type="entry name" value="SANT/Myb"/>
</dbReference>
<evidence type="ECO:0000313" key="11">
    <source>
        <dbReference type="EnsemblPlants" id="QL10p017460:mrna"/>
    </source>
</evidence>
<evidence type="ECO:0000313" key="12">
    <source>
        <dbReference type="Proteomes" id="UP000594261"/>
    </source>
</evidence>
<accession>A0A7N2MPT0</accession>
<feature type="domain" description="HTH myb-type" evidence="10">
    <location>
        <begin position="62"/>
        <end position="116"/>
    </location>
</feature>
<dbReference type="EMBL" id="LRBV02000010">
    <property type="status" value="NOT_ANNOTATED_CDS"/>
    <property type="molecule type" value="Genomic_DNA"/>
</dbReference>
<evidence type="ECO:0000259" key="9">
    <source>
        <dbReference type="PROSITE" id="PS50090"/>
    </source>
</evidence>
<evidence type="ECO:0000256" key="4">
    <source>
        <dbReference type="ARBA" id="ARBA00023125"/>
    </source>
</evidence>
<proteinExistence type="predicted"/>
<dbReference type="InterPro" id="IPR015495">
    <property type="entry name" value="Myb_TF_plants"/>
</dbReference>
<keyword evidence="4" id="KW-0238">DNA-binding</keyword>
<dbReference type="FunFam" id="1.10.10.60:FF:000394">
    <property type="entry name" value="MYB transcription factor"/>
    <property type="match status" value="1"/>
</dbReference>
<organism evidence="11 12">
    <name type="scientific">Quercus lobata</name>
    <name type="common">Valley oak</name>
    <dbReference type="NCBI Taxonomy" id="97700"/>
    <lineage>
        <taxon>Eukaryota</taxon>
        <taxon>Viridiplantae</taxon>
        <taxon>Streptophyta</taxon>
        <taxon>Embryophyta</taxon>
        <taxon>Tracheophyta</taxon>
        <taxon>Spermatophyta</taxon>
        <taxon>Magnoliopsida</taxon>
        <taxon>eudicotyledons</taxon>
        <taxon>Gunneridae</taxon>
        <taxon>Pentapetalae</taxon>
        <taxon>rosids</taxon>
        <taxon>fabids</taxon>
        <taxon>Fagales</taxon>
        <taxon>Fagaceae</taxon>
        <taxon>Quercus</taxon>
    </lineage>
</organism>
<evidence type="ECO:0000256" key="6">
    <source>
        <dbReference type="ARBA" id="ARBA00023242"/>
    </source>
</evidence>
<dbReference type="EnsemblPlants" id="QL10p017460:mrna">
    <property type="protein sequence ID" value="QL10p017460:mrna"/>
    <property type="gene ID" value="QL10p017460"/>
</dbReference>
<dbReference type="PANTHER" id="PTHR47994">
    <property type="entry name" value="F14D16.11-RELATED"/>
    <property type="match status" value="1"/>
</dbReference>
<sequence>MGTIGCYDVEGLRKGAWTAEEDKKLLVYIQEHGEGGWRSLPDKAGLKRCGKSCRLRWANYLRPGVKRGKFSAEEEHKIIELHAVLGNRWSIISRHLPGRTDNEIKNIWNSRLKKRLAKMGINPVTHMPNNTSKPRSKSNELDLNQHQAGSSLSISASAQLLNKVAAKLVPSGFLDTLKSWQYGQEKLTEGDESSTNTGNDNSGIGIDERCRIESPGTMNMSNSASTQSHSKMASMSSQILSHDPSANTCDIKVGNTCNPECTMWPSGNTLEMPRVASTSSWVLDEIVTKPGVFHCSEENWQGTSSVSIEDYSCGDGSIYDIVGIGGAYDTVSNIYTQLPEECNGTIIH</sequence>
<feature type="domain" description="HTH myb-type" evidence="10">
    <location>
        <begin position="12"/>
        <end position="61"/>
    </location>
</feature>
<dbReference type="RefSeq" id="XP_030937576.1">
    <property type="nucleotide sequence ID" value="XM_031081716.1"/>
</dbReference>
<reference evidence="11" key="2">
    <citation type="submission" date="2021-01" db="UniProtKB">
        <authorList>
            <consortium name="EnsemblPlants"/>
        </authorList>
    </citation>
    <scope>IDENTIFICATION</scope>
</reference>
<dbReference type="Proteomes" id="UP000594261">
    <property type="component" value="Chromosome 10"/>
</dbReference>
<feature type="region of interest" description="Disordered" evidence="8">
    <location>
        <begin position="187"/>
        <end position="208"/>
    </location>
</feature>
<comment type="subcellular location">
    <subcellularLocation>
        <location evidence="1">Nucleus</location>
    </subcellularLocation>
</comment>
<gene>
    <name evidence="11" type="primary">LOC115962844</name>
</gene>
<evidence type="ECO:0000256" key="8">
    <source>
        <dbReference type="SAM" id="MobiDB-lite"/>
    </source>
</evidence>
<dbReference type="Gramene" id="QL10p017460:mrna">
    <property type="protein sequence ID" value="QL10p017460:mrna"/>
    <property type="gene ID" value="QL10p017460"/>
</dbReference>
<dbReference type="Pfam" id="PF00249">
    <property type="entry name" value="Myb_DNA-binding"/>
    <property type="match status" value="2"/>
</dbReference>
<dbReference type="GO" id="GO:0000976">
    <property type="term" value="F:transcription cis-regulatory region binding"/>
    <property type="evidence" value="ECO:0007669"/>
    <property type="project" value="UniProtKB-ARBA"/>
</dbReference>
<evidence type="ECO:0000256" key="2">
    <source>
        <dbReference type="ARBA" id="ARBA00022737"/>
    </source>
</evidence>
<comment type="subunit">
    <text evidence="7">Can form complexes with MYC2, MYC3 or MYC4.</text>
</comment>